<evidence type="ECO:0000259" key="2">
    <source>
        <dbReference type="SMART" id="SM00421"/>
    </source>
</evidence>
<keyword evidence="3" id="KW-0418">Kinase</keyword>
<feature type="transmembrane region" description="Helical" evidence="1">
    <location>
        <begin position="730"/>
        <end position="750"/>
    </location>
</feature>
<keyword evidence="1" id="KW-0472">Membrane</keyword>
<dbReference type="RefSeq" id="WP_236132932.1">
    <property type="nucleotide sequence ID" value="NZ_JAKGTH010000006.1"/>
</dbReference>
<dbReference type="SUPFAM" id="SSF46894">
    <property type="entry name" value="C-terminal effector domain of the bipartite response regulators"/>
    <property type="match status" value="1"/>
</dbReference>
<dbReference type="Pfam" id="PF07495">
    <property type="entry name" value="Y_Y_Y"/>
    <property type="match status" value="1"/>
</dbReference>
<accession>A0ABS9ED56</accession>
<name>A0ABS9ED56_9FLAO</name>
<dbReference type="Gene3D" id="1.10.10.10">
    <property type="entry name" value="Winged helix-like DNA-binding domain superfamily/Winged helix DNA-binding domain"/>
    <property type="match status" value="1"/>
</dbReference>
<feature type="domain" description="HTH luxR-type" evidence="2">
    <location>
        <begin position="867"/>
        <end position="924"/>
    </location>
</feature>
<reference evidence="3" key="1">
    <citation type="submission" date="2022-01" db="EMBL/GenBank/DDBJ databases">
        <title>Gillisia lutea sp. nov., isolated from marine plastic residues from the Malvarosa beach (Valencia, Spain).</title>
        <authorList>
            <person name="Vidal-Verdu A."/>
            <person name="Molina-Menor E."/>
            <person name="Satari L."/>
            <person name="Pascual J."/>
            <person name="Pereto J."/>
            <person name="Porcar M."/>
        </authorList>
    </citation>
    <scope>NUCLEOTIDE SEQUENCE</scope>
    <source>
        <strain evidence="3">M10.2A</strain>
    </source>
</reference>
<dbReference type="InterPro" id="IPR015943">
    <property type="entry name" value="WD40/YVTN_repeat-like_dom_sf"/>
</dbReference>
<dbReference type="InterPro" id="IPR013783">
    <property type="entry name" value="Ig-like_fold"/>
</dbReference>
<dbReference type="InterPro" id="IPR000792">
    <property type="entry name" value="Tscrpt_reg_LuxR_C"/>
</dbReference>
<evidence type="ECO:0000256" key="1">
    <source>
        <dbReference type="SAM" id="Phobius"/>
    </source>
</evidence>
<sequence>MSKLIFFFFLLIPLLGYSQDMPPVVNFNATQYAAGNQNWMIAQGVDKDIYIANGSGLLEYTGEKWSLYAVPNNTVVRSVKVSGERIYTGAYMEVGYWKKDDLGVLNYTSLLSQFPNKLEDGEQFWHIETLSDYVIFQSFEGLYIYDEGANSISIAQLSTNNPIINLFKEEQKIYFQVASEGLFTIENAQPKLVIPHKFLENIELLSLQRRNAELKLVTQDGNFYSWNGEQLTREYIELTNSLKGKSIFSSLHLENGNMILGTVSDGIYQIDQNGIILNHFNQQNGLQNNTILSLFQDNSNNVWAGLDNGLSLINLDSPFSIYEDSNGKIGSVYCSYQSKEYLYLGTNQGLYYRKKGNNNFELVAGTNGQVWNIQELDGSLLCGHNYGTFLVEGVKATKIADRSGTWIIKKVEGNSEIYVQGHYNGVSFLKRTKAGFEVLPMLKDFPHSSKFIISKFNNEFWIGNEHKGIYRIELDDSFQNILSIKNYPLNHISGITSSIFTFNDTLYYASKNVLLQYNSVSDSFQENSRLAMLLKDVNRISGKIINENDYKIWGFANNSIFNITKEPLNSSYVLNNLYLPKDWRTIPSGYENISKLDKGEYLLGIANGFLKLHKPSNQNSAYSIRIDEIRNFKIDEDSKLVSLTQPPKFHYKENNFSFSFSTPVYKKFITPLYSYRLIGLSDKWTSWSEIPEASFKNLSYGSYTFEIRNMIGKELSSAASYSFIINRPFYLSYWAFLVYLVLLALIMLIIHRLYKKHHQKLGEERERDLRLQNMEAEQKIIKLQNEQLEKDMAGKNRELAASAMSLIKKNEFLISIKEILKLSESTKAKAVIKTIDKDISEKDNWNFFKKAFNNADKDFFKKVKAIHPDLTSNDLKLCAYLRLNLSSKEIAPLLNISVKSVEIKRYRLRKKMDLDRDVNLTDYILEL</sequence>
<organism evidence="3 4">
    <name type="scientific">Gillisia lutea</name>
    <dbReference type="NCBI Taxonomy" id="2909668"/>
    <lineage>
        <taxon>Bacteria</taxon>
        <taxon>Pseudomonadati</taxon>
        <taxon>Bacteroidota</taxon>
        <taxon>Flavobacteriia</taxon>
        <taxon>Flavobacteriales</taxon>
        <taxon>Flavobacteriaceae</taxon>
        <taxon>Gillisia</taxon>
    </lineage>
</organism>
<dbReference type="Proteomes" id="UP001179363">
    <property type="component" value="Unassembled WGS sequence"/>
</dbReference>
<dbReference type="Gene3D" id="2.60.40.10">
    <property type="entry name" value="Immunoglobulins"/>
    <property type="match status" value="1"/>
</dbReference>
<keyword evidence="1" id="KW-1133">Transmembrane helix</keyword>
<dbReference type="EMBL" id="JAKGTH010000006">
    <property type="protein sequence ID" value="MCF4100796.1"/>
    <property type="molecule type" value="Genomic_DNA"/>
</dbReference>
<proteinExistence type="predicted"/>
<keyword evidence="4" id="KW-1185">Reference proteome</keyword>
<dbReference type="GO" id="GO:0016301">
    <property type="term" value="F:kinase activity"/>
    <property type="evidence" value="ECO:0007669"/>
    <property type="project" value="UniProtKB-KW"/>
</dbReference>
<dbReference type="Gene3D" id="2.130.10.10">
    <property type="entry name" value="YVTN repeat-like/Quinoprotein amine dehydrogenase"/>
    <property type="match status" value="2"/>
</dbReference>
<protein>
    <submittedName>
        <fullName evidence="3">Histidine kinase</fullName>
    </submittedName>
</protein>
<keyword evidence="1" id="KW-0812">Transmembrane</keyword>
<gene>
    <name evidence="3" type="ORF">L1I30_03870</name>
</gene>
<dbReference type="SMART" id="SM00421">
    <property type="entry name" value="HTH_LUXR"/>
    <property type="match status" value="1"/>
</dbReference>
<dbReference type="InterPro" id="IPR016032">
    <property type="entry name" value="Sig_transdc_resp-reg_C-effctor"/>
</dbReference>
<keyword evidence="3" id="KW-0808">Transferase</keyword>
<comment type="caution">
    <text evidence="3">The sequence shown here is derived from an EMBL/GenBank/DDBJ whole genome shotgun (WGS) entry which is preliminary data.</text>
</comment>
<evidence type="ECO:0000313" key="4">
    <source>
        <dbReference type="Proteomes" id="UP001179363"/>
    </source>
</evidence>
<dbReference type="InterPro" id="IPR011123">
    <property type="entry name" value="Y_Y_Y"/>
</dbReference>
<evidence type="ECO:0000313" key="3">
    <source>
        <dbReference type="EMBL" id="MCF4100796.1"/>
    </source>
</evidence>
<dbReference type="InterPro" id="IPR036388">
    <property type="entry name" value="WH-like_DNA-bd_sf"/>
</dbReference>